<evidence type="ECO:0000313" key="3">
    <source>
        <dbReference type="Proteomes" id="UP000248646"/>
    </source>
</evidence>
<name>A0A2W7ML05_9BACI</name>
<comment type="caution">
    <text evidence="2">The sequence shown here is derived from an EMBL/GenBank/DDBJ whole genome shotgun (WGS) entry which is preliminary data.</text>
</comment>
<dbReference type="AlphaFoldDB" id="A0A2W7ML05"/>
<accession>A0A2W7ML05</accession>
<feature type="compositionally biased region" description="Polar residues" evidence="1">
    <location>
        <begin position="7"/>
        <end position="26"/>
    </location>
</feature>
<dbReference type="EMBL" id="QKZI01000001">
    <property type="protein sequence ID" value="PZX07545.1"/>
    <property type="molecule type" value="Genomic_DNA"/>
</dbReference>
<dbReference type="RefSeq" id="WP_170122283.1">
    <property type="nucleotide sequence ID" value="NZ_QKZI01000001.1"/>
</dbReference>
<evidence type="ECO:0000256" key="1">
    <source>
        <dbReference type="SAM" id="MobiDB-lite"/>
    </source>
</evidence>
<feature type="region of interest" description="Disordered" evidence="1">
    <location>
        <begin position="1"/>
        <end position="26"/>
    </location>
</feature>
<keyword evidence="3" id="KW-1185">Reference proteome</keyword>
<evidence type="ECO:0000313" key="2">
    <source>
        <dbReference type="EMBL" id="PZX07545.1"/>
    </source>
</evidence>
<gene>
    <name evidence="2" type="ORF">C7437_101663</name>
</gene>
<proteinExistence type="predicted"/>
<organism evidence="2 3">
    <name type="scientific">Psychrobacillus insolitus</name>
    <dbReference type="NCBI Taxonomy" id="1461"/>
    <lineage>
        <taxon>Bacteria</taxon>
        <taxon>Bacillati</taxon>
        <taxon>Bacillota</taxon>
        <taxon>Bacilli</taxon>
        <taxon>Bacillales</taxon>
        <taxon>Bacillaceae</taxon>
        <taxon>Psychrobacillus</taxon>
    </lineage>
</organism>
<sequence>MSKNNDKTMNVRTHNSFELYKNPTNNPDEEFAEEFVAISKNKVTNEINKKKSNKRKQK</sequence>
<reference evidence="2 3" key="1">
    <citation type="submission" date="2018-06" db="EMBL/GenBank/DDBJ databases">
        <title>Genomic Encyclopedia of Type Strains, Phase IV (KMG-IV): sequencing the most valuable type-strain genomes for metagenomic binning, comparative biology and taxonomic classification.</title>
        <authorList>
            <person name="Goeker M."/>
        </authorList>
    </citation>
    <scope>NUCLEOTIDE SEQUENCE [LARGE SCALE GENOMIC DNA]</scope>
    <source>
        <strain evidence="2 3">DSM 5</strain>
    </source>
</reference>
<dbReference type="Proteomes" id="UP000248646">
    <property type="component" value="Unassembled WGS sequence"/>
</dbReference>
<protein>
    <submittedName>
        <fullName evidence="2">Uncharacterized protein</fullName>
    </submittedName>
</protein>